<feature type="transmembrane region" description="Helical" evidence="1">
    <location>
        <begin position="70"/>
        <end position="90"/>
    </location>
</feature>
<keyword evidence="1" id="KW-0812">Transmembrane</keyword>
<feature type="transmembrane region" description="Helical" evidence="1">
    <location>
        <begin position="96"/>
        <end position="113"/>
    </location>
</feature>
<keyword evidence="1" id="KW-0472">Membrane</keyword>
<proteinExistence type="predicted"/>
<sequence length="120" mass="13331">MFIFAEYVTLIFTYDSSTAYLRNDMVLCLRYMCLFLPFVAWGGMATTLFQAVGRGFNSFLSTTFRNVLQLPVCYVLIIAVGTMESVWWGITSMEAIGAILPGLWSLILLGSITKGMRSGA</sequence>
<name>A0A645IRH3_9ZZZZ</name>
<feature type="transmembrane region" description="Helical" evidence="1">
    <location>
        <begin position="29"/>
        <end position="49"/>
    </location>
</feature>
<organism evidence="2">
    <name type="scientific">bioreactor metagenome</name>
    <dbReference type="NCBI Taxonomy" id="1076179"/>
    <lineage>
        <taxon>unclassified sequences</taxon>
        <taxon>metagenomes</taxon>
        <taxon>ecological metagenomes</taxon>
    </lineage>
</organism>
<evidence type="ECO:0008006" key="3">
    <source>
        <dbReference type="Google" id="ProtNLM"/>
    </source>
</evidence>
<accession>A0A645IRH3</accession>
<evidence type="ECO:0000313" key="2">
    <source>
        <dbReference type="EMBL" id="MPN53540.1"/>
    </source>
</evidence>
<dbReference type="EMBL" id="VSSQ01120751">
    <property type="protein sequence ID" value="MPN53540.1"/>
    <property type="molecule type" value="Genomic_DNA"/>
</dbReference>
<comment type="caution">
    <text evidence="2">The sequence shown here is derived from an EMBL/GenBank/DDBJ whole genome shotgun (WGS) entry which is preliminary data.</text>
</comment>
<keyword evidence="1" id="KW-1133">Transmembrane helix</keyword>
<reference evidence="2" key="1">
    <citation type="submission" date="2019-08" db="EMBL/GenBank/DDBJ databases">
        <authorList>
            <person name="Kucharzyk K."/>
            <person name="Murdoch R.W."/>
            <person name="Higgins S."/>
            <person name="Loffler F."/>
        </authorList>
    </citation>
    <scope>NUCLEOTIDE SEQUENCE</scope>
</reference>
<protein>
    <recommendedName>
        <fullName evidence="3">Multidrug export protein MepA</fullName>
    </recommendedName>
</protein>
<dbReference type="AlphaFoldDB" id="A0A645IRH3"/>
<evidence type="ECO:0000256" key="1">
    <source>
        <dbReference type="SAM" id="Phobius"/>
    </source>
</evidence>
<gene>
    <name evidence="2" type="ORF">SDC9_201204</name>
</gene>